<dbReference type="OrthoDB" id="10048730at2759"/>
<comment type="caution">
    <text evidence="1">The sequence shown here is derived from an EMBL/GenBank/DDBJ whole genome shotgun (WGS) entry which is preliminary data.</text>
</comment>
<accession>A0A814ZH24</accession>
<proteinExistence type="predicted"/>
<reference evidence="1" key="1">
    <citation type="submission" date="2021-02" db="EMBL/GenBank/DDBJ databases">
        <authorList>
            <person name="Nowell W R."/>
        </authorList>
    </citation>
    <scope>NUCLEOTIDE SEQUENCE</scope>
</reference>
<protein>
    <submittedName>
        <fullName evidence="1">Uncharacterized protein</fullName>
    </submittedName>
</protein>
<evidence type="ECO:0000313" key="2">
    <source>
        <dbReference type="Proteomes" id="UP000663882"/>
    </source>
</evidence>
<dbReference type="AlphaFoldDB" id="A0A814ZH24"/>
<sequence length="144" mass="16671">MPEKGPCTDVTCDNEIKELYECHCCLRLVCLYHLNKHVEITKENKQRLDNHRNELNTVIYTLTLIVEEKLLIIEREQNLIQQAKKILDGSSSSIDELQNIFEKINQTIASNRSEEITVKVEPSLLETKYCSCVCKCNKENINSN</sequence>
<evidence type="ECO:0000313" key="1">
    <source>
        <dbReference type="EMBL" id="CAF1243495.1"/>
    </source>
</evidence>
<dbReference type="EMBL" id="CAJNOO010002181">
    <property type="protein sequence ID" value="CAF1243495.1"/>
    <property type="molecule type" value="Genomic_DNA"/>
</dbReference>
<name>A0A814ZH24_9BILA</name>
<dbReference type="Proteomes" id="UP000663882">
    <property type="component" value="Unassembled WGS sequence"/>
</dbReference>
<gene>
    <name evidence="1" type="ORF">RFH988_LOCUS26792</name>
</gene>
<feature type="non-terminal residue" evidence="1">
    <location>
        <position position="1"/>
    </location>
</feature>
<organism evidence="1 2">
    <name type="scientific">Rotaria sordida</name>
    <dbReference type="NCBI Taxonomy" id="392033"/>
    <lineage>
        <taxon>Eukaryota</taxon>
        <taxon>Metazoa</taxon>
        <taxon>Spiralia</taxon>
        <taxon>Gnathifera</taxon>
        <taxon>Rotifera</taxon>
        <taxon>Eurotatoria</taxon>
        <taxon>Bdelloidea</taxon>
        <taxon>Philodinida</taxon>
        <taxon>Philodinidae</taxon>
        <taxon>Rotaria</taxon>
    </lineage>
</organism>